<evidence type="ECO:0000313" key="2">
    <source>
        <dbReference type="EMBL" id="TMQ56340.1"/>
    </source>
</evidence>
<evidence type="ECO:0000313" key="4">
    <source>
        <dbReference type="Proteomes" id="UP000320913"/>
    </source>
</evidence>
<comment type="caution">
    <text evidence="1">The sequence shown here is derived from an EMBL/GenBank/DDBJ whole genome shotgun (WGS) entry which is preliminary data.</text>
</comment>
<evidence type="ECO:0000313" key="1">
    <source>
        <dbReference type="EMBL" id="TMQ50926.1"/>
    </source>
</evidence>
<evidence type="ECO:0000313" key="3">
    <source>
        <dbReference type="Proteomes" id="UP000316292"/>
    </source>
</evidence>
<dbReference type="EMBL" id="VBOV01000222">
    <property type="protein sequence ID" value="TMQ56340.1"/>
    <property type="molecule type" value="Genomic_DNA"/>
</dbReference>
<dbReference type="EMBL" id="VBOR01000026">
    <property type="protein sequence ID" value="TMQ50926.1"/>
    <property type="molecule type" value="Genomic_DNA"/>
</dbReference>
<name>A0A538SHS5_UNCEI</name>
<evidence type="ECO:0008006" key="5">
    <source>
        <dbReference type="Google" id="ProtNLM"/>
    </source>
</evidence>
<dbReference type="AlphaFoldDB" id="A0A538SHS5"/>
<dbReference type="Proteomes" id="UP000316292">
    <property type="component" value="Unassembled WGS sequence"/>
</dbReference>
<sequence>MGAFYGPYTMTREASGTAWQPDLARHGGIHLMKGPWMLMFHGAADLVYDRQGGPRGDDKIFSSNMAMGMARRPLGPGAFGLRAMLSAEPATIGKKGYPLLLQTGETADGSTRLIDRQHPHDLFMELAGTYSISKGNRSAFLYAGLPGEPALGPPAFMHRFSGVALPEAPITHHWLDSSHITFGVLTAGMVAGGLKLEASAFRGREPDQNRFDIESPKLDSHSFRLSLNPAPAWSFQVSRGRLNSPEQLEPEIDTDRTTASVMHARDWAGGHWESTLAWGRNHKRPGPASDAFAAETAIELRQKHNLFARLERVEKDELFPESDPRAGQSYWVGKGSAGYRLDFHRPGEPTLGIGILGTLIGMPRDIRDAYGEGAAAVMLFARAAL</sequence>
<proteinExistence type="predicted"/>
<gene>
    <name evidence="1" type="ORF">E6K71_01255</name>
    <name evidence="2" type="ORF">E6K75_08750</name>
</gene>
<organism evidence="1 3">
    <name type="scientific">Eiseniibacteriota bacterium</name>
    <dbReference type="NCBI Taxonomy" id="2212470"/>
    <lineage>
        <taxon>Bacteria</taxon>
        <taxon>Candidatus Eiseniibacteriota</taxon>
    </lineage>
</organism>
<reference evidence="3 4" key="1">
    <citation type="journal article" date="2019" name="Nat. Microbiol.">
        <title>Mediterranean grassland soil C-N compound turnover is dependent on rainfall and depth, and is mediated by genomically divergent microorganisms.</title>
        <authorList>
            <person name="Diamond S."/>
            <person name="Andeer P.F."/>
            <person name="Li Z."/>
            <person name="Crits-Christoph A."/>
            <person name="Burstein D."/>
            <person name="Anantharaman K."/>
            <person name="Lane K.R."/>
            <person name="Thomas B.C."/>
            <person name="Pan C."/>
            <person name="Northen T.R."/>
            <person name="Banfield J.F."/>
        </authorList>
    </citation>
    <scope>NUCLEOTIDE SEQUENCE [LARGE SCALE GENOMIC DNA]</scope>
    <source>
        <strain evidence="1">WS_1</strain>
        <strain evidence="2">WS_5</strain>
    </source>
</reference>
<protein>
    <recommendedName>
        <fullName evidence="5">Capsule assembly Wzi family protein</fullName>
    </recommendedName>
</protein>
<accession>A0A538SHS5</accession>
<dbReference type="Proteomes" id="UP000320913">
    <property type="component" value="Unassembled WGS sequence"/>
</dbReference>